<dbReference type="EMBL" id="JBDFQZ010000009">
    <property type="protein sequence ID" value="KAK9688853.1"/>
    <property type="molecule type" value="Genomic_DNA"/>
</dbReference>
<keyword evidence="3" id="KW-1185">Reference proteome</keyword>
<dbReference type="Proteomes" id="UP001443914">
    <property type="component" value="Unassembled WGS sequence"/>
</dbReference>
<dbReference type="Pfam" id="PF13966">
    <property type="entry name" value="zf-RVT"/>
    <property type="match status" value="1"/>
</dbReference>
<feature type="domain" description="Reverse transcriptase zinc-binding" evidence="1">
    <location>
        <begin position="177"/>
        <end position="261"/>
    </location>
</feature>
<comment type="caution">
    <text evidence="2">The sequence shown here is derived from an EMBL/GenBank/DDBJ whole genome shotgun (WGS) entry which is preliminary data.</text>
</comment>
<dbReference type="PANTHER" id="PTHR33116">
    <property type="entry name" value="REVERSE TRANSCRIPTASE ZINC-BINDING DOMAIN-CONTAINING PROTEIN-RELATED-RELATED"/>
    <property type="match status" value="1"/>
</dbReference>
<evidence type="ECO:0000259" key="1">
    <source>
        <dbReference type="Pfam" id="PF13966"/>
    </source>
</evidence>
<organism evidence="2 3">
    <name type="scientific">Saponaria officinalis</name>
    <name type="common">Common soapwort</name>
    <name type="synonym">Lychnis saponaria</name>
    <dbReference type="NCBI Taxonomy" id="3572"/>
    <lineage>
        <taxon>Eukaryota</taxon>
        <taxon>Viridiplantae</taxon>
        <taxon>Streptophyta</taxon>
        <taxon>Embryophyta</taxon>
        <taxon>Tracheophyta</taxon>
        <taxon>Spermatophyta</taxon>
        <taxon>Magnoliopsida</taxon>
        <taxon>eudicotyledons</taxon>
        <taxon>Gunneridae</taxon>
        <taxon>Pentapetalae</taxon>
        <taxon>Caryophyllales</taxon>
        <taxon>Caryophyllaceae</taxon>
        <taxon>Caryophylleae</taxon>
        <taxon>Saponaria</taxon>
    </lineage>
</organism>
<sequence length="358" mass="41326">MYASLMSKIMQNIQHWSTNLLSYAGKVQLINSVILGLQSFWCSCILLPKAVVDQVYKLCRAFFWASDLRGKLIFKNWSSICLPWLEGGFDIREVLAWNKALLARLLWRLDTTQDGVWNRWVQRYYVSDNTIWEVKASNSQSESFKSILAVRDQALTLLGDTQSVKVWLHSCLFQRKFSVARAYEFFRPRSTCLYWASTLQSQSVLPSHAIITTLAAQMRLPTVGLLCRRGLHLVNRCSLCKGNGECHRHLFFKCPYSKLVWSSLLNWMRISSHGYDLISELYWTRRCGHNSHWKTGWFRGCLAAAVYFIWNERNARIFNGRERRPPQLVSAIKYVVAIRCVASCSPSFTGPLIDALNS</sequence>
<reference evidence="2" key="1">
    <citation type="submission" date="2024-03" db="EMBL/GenBank/DDBJ databases">
        <title>WGS assembly of Saponaria officinalis var. Norfolk2.</title>
        <authorList>
            <person name="Jenkins J."/>
            <person name="Shu S."/>
            <person name="Grimwood J."/>
            <person name="Barry K."/>
            <person name="Goodstein D."/>
            <person name="Schmutz J."/>
            <person name="Leebens-Mack J."/>
            <person name="Osbourn A."/>
        </authorList>
    </citation>
    <scope>NUCLEOTIDE SEQUENCE [LARGE SCALE GENOMIC DNA]</scope>
    <source>
        <strain evidence="2">JIC</strain>
    </source>
</reference>
<dbReference type="PANTHER" id="PTHR33116:SF66">
    <property type="entry name" value="REVERSE TRANSCRIPTASE ZINC-BINDING DOMAIN-CONTAINING PROTEIN"/>
    <property type="match status" value="1"/>
</dbReference>
<dbReference type="AlphaFoldDB" id="A0AAW1IGU3"/>
<gene>
    <name evidence="2" type="ORF">RND81_09G016000</name>
</gene>
<name>A0AAW1IGU3_SAPOF</name>
<dbReference type="InterPro" id="IPR026960">
    <property type="entry name" value="RVT-Znf"/>
</dbReference>
<evidence type="ECO:0000313" key="2">
    <source>
        <dbReference type="EMBL" id="KAK9688853.1"/>
    </source>
</evidence>
<evidence type="ECO:0000313" key="3">
    <source>
        <dbReference type="Proteomes" id="UP001443914"/>
    </source>
</evidence>
<accession>A0AAW1IGU3</accession>
<protein>
    <recommendedName>
        <fullName evidence="1">Reverse transcriptase zinc-binding domain-containing protein</fullName>
    </recommendedName>
</protein>
<proteinExistence type="predicted"/>